<dbReference type="FunFam" id="3.30.70.270:FF:000001">
    <property type="entry name" value="Diguanylate cyclase domain protein"/>
    <property type="match status" value="1"/>
</dbReference>
<dbReference type="Pfam" id="PF00990">
    <property type="entry name" value="GGDEF"/>
    <property type="match status" value="1"/>
</dbReference>
<evidence type="ECO:0008006" key="11">
    <source>
        <dbReference type="Google" id="ProtNLM"/>
    </source>
</evidence>
<dbReference type="CDD" id="cd01949">
    <property type="entry name" value="GGDEF"/>
    <property type="match status" value="1"/>
</dbReference>
<dbReference type="NCBIfam" id="TIGR00254">
    <property type="entry name" value="GGDEF"/>
    <property type="match status" value="1"/>
</dbReference>
<dbReference type="InterPro" id="IPR043128">
    <property type="entry name" value="Rev_trsase/Diguanyl_cyclase"/>
</dbReference>
<dbReference type="PROSITE" id="PS50839">
    <property type="entry name" value="CHASE"/>
    <property type="match status" value="1"/>
</dbReference>
<dbReference type="AlphaFoldDB" id="A0A2N6D0B0"/>
<dbReference type="InterPro" id="IPR029787">
    <property type="entry name" value="Nucleotide_cyclase"/>
</dbReference>
<evidence type="ECO:0000313" key="9">
    <source>
        <dbReference type="EMBL" id="PLX63108.1"/>
    </source>
</evidence>
<gene>
    <name evidence="9" type="ORF">C0630_02825</name>
</gene>
<dbReference type="Proteomes" id="UP000235015">
    <property type="component" value="Unassembled WGS sequence"/>
</dbReference>
<feature type="transmembrane region" description="Helical" evidence="6">
    <location>
        <begin position="260"/>
        <end position="282"/>
    </location>
</feature>
<sequence>MKRTYSPYILGTVILIISIGITLLIAINQTRKHEQESRNQTLTYLSTVRARLEGTFNSTIYLNRALSVIITAENGISQTKFNLIARELMNSNPYVRNVAVAEGYVIKLMYPLTGTEKAVGLDYRQIPAQWKAVKRAIETRQTVVAGPVDLVKGGKAFINRTPIFKSSFSAEPDSGDYWGITSMVIDMNAVFESAGLPDTGSKYQVTIRGKDGLGADGAVLFGDPALFEQRPELLDVTFPNGSWQLAAIPKGNSDILSEDLLWIMVTGIIISLLLAILTTVIYSNNLRIKHIALHDQLTKLPNRLQFNERVTQALAHAQRNQGQVAIAVLDLNKFKPVNDTYGHLAGDYVLEQVANRIRSTLRQEDVVARTGGDEFTLLLVEINSMKNISVIARKLTERLLEPFIWKGRQMNVGVSIGIALYPTHGENLTELFHHADIAMYQAKHDPETHWVLASPPSNQPIGEQATLPI</sequence>
<evidence type="ECO:0000256" key="2">
    <source>
        <dbReference type="ARBA" id="ARBA00004370"/>
    </source>
</evidence>
<feature type="domain" description="CHASE" evidence="7">
    <location>
        <begin position="104"/>
        <end position="246"/>
    </location>
</feature>
<dbReference type="Pfam" id="PF03924">
    <property type="entry name" value="CHASE"/>
    <property type="match status" value="1"/>
</dbReference>
<comment type="caution">
    <text evidence="9">The sequence shown here is derived from an EMBL/GenBank/DDBJ whole genome shotgun (WGS) entry which is preliminary data.</text>
</comment>
<accession>A0A2N6D0B0</accession>
<dbReference type="PANTHER" id="PTHR46663">
    <property type="entry name" value="DIGUANYLATE CYCLASE DGCT-RELATED"/>
    <property type="match status" value="1"/>
</dbReference>
<dbReference type="InterPro" id="IPR052163">
    <property type="entry name" value="DGC-Regulatory_Protein"/>
</dbReference>
<keyword evidence="5 6" id="KW-0472">Membrane</keyword>
<evidence type="ECO:0000256" key="1">
    <source>
        <dbReference type="ARBA" id="ARBA00001946"/>
    </source>
</evidence>
<name>A0A2N6D0B0_9GAMM</name>
<dbReference type="PROSITE" id="PS50887">
    <property type="entry name" value="GGDEF"/>
    <property type="match status" value="1"/>
</dbReference>
<protein>
    <recommendedName>
        <fullName evidence="11">Sensor domain-containing diguanylate cyclase</fullName>
    </recommendedName>
</protein>
<dbReference type="InterPro" id="IPR006189">
    <property type="entry name" value="CHASE_dom"/>
</dbReference>
<keyword evidence="3 6" id="KW-0812">Transmembrane</keyword>
<comment type="subcellular location">
    <subcellularLocation>
        <location evidence="2">Membrane</location>
    </subcellularLocation>
</comment>
<comment type="cofactor">
    <cofactor evidence="1">
        <name>Mg(2+)</name>
        <dbReference type="ChEBI" id="CHEBI:18420"/>
    </cofactor>
</comment>
<dbReference type="GO" id="GO:0007165">
    <property type="term" value="P:signal transduction"/>
    <property type="evidence" value="ECO:0007669"/>
    <property type="project" value="UniProtKB-ARBA"/>
</dbReference>
<dbReference type="InterPro" id="IPR042240">
    <property type="entry name" value="CHASE_sf"/>
</dbReference>
<reference evidence="9 10" key="1">
    <citation type="submission" date="2017-11" db="EMBL/GenBank/DDBJ databases">
        <title>Genome-resolved metagenomics identifies genetic mobility, metabolic interactions, and unexpected diversity in perchlorate-reducing communities.</title>
        <authorList>
            <person name="Barnum T.P."/>
            <person name="Figueroa I.A."/>
            <person name="Carlstrom C.I."/>
            <person name="Lucas L.N."/>
            <person name="Engelbrektson A.L."/>
            <person name="Coates J.D."/>
        </authorList>
    </citation>
    <scope>NUCLEOTIDE SEQUENCE [LARGE SCALE GENOMIC DNA]</scope>
    <source>
        <strain evidence="9">BM301</strain>
    </source>
</reference>
<dbReference type="RefSeq" id="WP_273437696.1">
    <property type="nucleotide sequence ID" value="NZ_PKUN01000002.1"/>
</dbReference>
<feature type="domain" description="GGDEF" evidence="8">
    <location>
        <begin position="322"/>
        <end position="455"/>
    </location>
</feature>
<dbReference type="SMART" id="SM01079">
    <property type="entry name" value="CHASE"/>
    <property type="match status" value="1"/>
</dbReference>
<dbReference type="EMBL" id="PKUN01000002">
    <property type="protein sequence ID" value="PLX63108.1"/>
    <property type="molecule type" value="Genomic_DNA"/>
</dbReference>
<dbReference type="InterPro" id="IPR000160">
    <property type="entry name" value="GGDEF_dom"/>
</dbReference>
<dbReference type="STRING" id="1111735.GCA_000428045_02754"/>
<feature type="transmembrane region" description="Helical" evidence="6">
    <location>
        <begin position="6"/>
        <end position="27"/>
    </location>
</feature>
<evidence type="ECO:0000256" key="4">
    <source>
        <dbReference type="ARBA" id="ARBA00022989"/>
    </source>
</evidence>
<evidence type="ECO:0000259" key="8">
    <source>
        <dbReference type="PROSITE" id="PS50887"/>
    </source>
</evidence>
<dbReference type="Gene3D" id="3.30.450.350">
    <property type="entry name" value="CHASE domain"/>
    <property type="match status" value="1"/>
</dbReference>
<dbReference type="GO" id="GO:0016020">
    <property type="term" value="C:membrane"/>
    <property type="evidence" value="ECO:0007669"/>
    <property type="project" value="UniProtKB-SubCell"/>
</dbReference>
<dbReference type="Gene3D" id="3.30.70.270">
    <property type="match status" value="1"/>
</dbReference>
<dbReference type="GO" id="GO:0003824">
    <property type="term" value="F:catalytic activity"/>
    <property type="evidence" value="ECO:0007669"/>
    <property type="project" value="UniProtKB-ARBA"/>
</dbReference>
<evidence type="ECO:0000313" key="10">
    <source>
        <dbReference type="Proteomes" id="UP000235015"/>
    </source>
</evidence>
<evidence type="ECO:0000256" key="3">
    <source>
        <dbReference type="ARBA" id="ARBA00022692"/>
    </source>
</evidence>
<organism evidence="9 10">
    <name type="scientific">Sedimenticola selenatireducens</name>
    <dbReference type="NCBI Taxonomy" id="191960"/>
    <lineage>
        <taxon>Bacteria</taxon>
        <taxon>Pseudomonadati</taxon>
        <taxon>Pseudomonadota</taxon>
        <taxon>Gammaproteobacteria</taxon>
        <taxon>Chromatiales</taxon>
        <taxon>Sedimenticolaceae</taxon>
        <taxon>Sedimenticola</taxon>
    </lineage>
</organism>
<dbReference type="SUPFAM" id="SSF55073">
    <property type="entry name" value="Nucleotide cyclase"/>
    <property type="match status" value="1"/>
</dbReference>
<dbReference type="SMART" id="SM00267">
    <property type="entry name" value="GGDEF"/>
    <property type="match status" value="1"/>
</dbReference>
<evidence type="ECO:0000259" key="7">
    <source>
        <dbReference type="PROSITE" id="PS50839"/>
    </source>
</evidence>
<keyword evidence="4 6" id="KW-1133">Transmembrane helix</keyword>
<proteinExistence type="predicted"/>
<dbReference type="PANTHER" id="PTHR46663:SF2">
    <property type="entry name" value="GGDEF DOMAIN-CONTAINING PROTEIN"/>
    <property type="match status" value="1"/>
</dbReference>
<evidence type="ECO:0000256" key="6">
    <source>
        <dbReference type="SAM" id="Phobius"/>
    </source>
</evidence>
<evidence type="ECO:0000256" key="5">
    <source>
        <dbReference type="ARBA" id="ARBA00023136"/>
    </source>
</evidence>